<reference evidence="1 2" key="1">
    <citation type="submission" date="2015-09" db="EMBL/GenBank/DDBJ databases">
        <title>Sorangium comparison.</title>
        <authorList>
            <person name="Zaburannyi N."/>
            <person name="Bunk B."/>
            <person name="Overmann J."/>
            <person name="Mueller R."/>
        </authorList>
    </citation>
    <scope>NUCLEOTIDE SEQUENCE [LARGE SCALE GENOMIC DNA]</scope>
    <source>
        <strain evidence="1 2">So ce26</strain>
    </source>
</reference>
<protein>
    <submittedName>
        <fullName evidence="1">Uncharacterized protein</fullName>
    </submittedName>
</protein>
<organism evidence="1 2">
    <name type="scientific">Sorangium cellulosum</name>
    <name type="common">Polyangium cellulosum</name>
    <dbReference type="NCBI Taxonomy" id="56"/>
    <lineage>
        <taxon>Bacteria</taxon>
        <taxon>Pseudomonadati</taxon>
        <taxon>Myxococcota</taxon>
        <taxon>Polyangia</taxon>
        <taxon>Polyangiales</taxon>
        <taxon>Polyangiaceae</taxon>
        <taxon>Sorangium</taxon>
    </lineage>
</organism>
<evidence type="ECO:0000313" key="1">
    <source>
        <dbReference type="EMBL" id="AUX47580.1"/>
    </source>
</evidence>
<dbReference type="AlphaFoldDB" id="A0A2L0F7P6"/>
<evidence type="ECO:0000313" key="2">
    <source>
        <dbReference type="Proteomes" id="UP000238348"/>
    </source>
</evidence>
<dbReference type="EMBL" id="CP012673">
    <property type="protein sequence ID" value="AUX47580.1"/>
    <property type="molecule type" value="Genomic_DNA"/>
</dbReference>
<accession>A0A2L0F7P6</accession>
<sequence length="266" mass="29302">MNFTLRALLAHLDNGQLANSSVIPWSCPVLSFGSLKTSRIATLGLNPSNREFVDESGIELDGPERRFHTLKSLNIARWSEATVRHMRLIEESFHTYFTRNPYDIWFRKLDRVISMAGASYYGTNANACHLDLIPYATACKWTSLSRKERAALVAAAGSTIGHLLRISPVNIVVLNGSSVVHSFAQVAGVRLQESVMPNWSLPRKSCSDVVGIAYTGKVRTVANVELNRDVLVLGFNHNIQSSFGVTAEVIQGIGDWIKFATRGVIG</sequence>
<dbReference type="Proteomes" id="UP000238348">
    <property type="component" value="Chromosome"/>
</dbReference>
<name>A0A2L0F7P6_SORCE</name>
<proteinExistence type="predicted"/>
<gene>
    <name evidence="1" type="ORF">SOCE26_091020</name>
</gene>